<name>A0A1V3WUI3_MYCKA</name>
<sequence length="362" mass="39426">MVTAAGVPTPGFLTRACESAGRDPSSLQLSVTVLLAPTDSAADEARIRLEFASIPASGLIVGHPDRCAERIREYLDGGVTHFLFTVPRVMESDYLHAIGRDIIPLLKSGSGLHDRCPRYGRFLVSTDYIDADHPLVRATATALVPGAASDIERVGRIYHYVRDLPYDILAAFRYLARGEHRASDALRHGVAFCMGKASMFVALCRAVGVPARIAFQTLSSPDKEFLAPEVRALWGGKSGRPLPWHSLGEAHLGNRWVKLDATIDATTAARLGKPYRRDFDGVTDIATVEGPILRENGSYADYPTDVAQWYARVARAVLNALESGDFHARVADDDELWAGPRREAVARRQGPGSCPAHITRMG</sequence>
<dbReference type="Proteomes" id="UP000189229">
    <property type="component" value="Unassembled WGS sequence"/>
</dbReference>
<evidence type="ECO:0000313" key="3">
    <source>
        <dbReference type="Proteomes" id="UP000189229"/>
    </source>
</evidence>
<accession>A0A1V3WUI3</accession>
<dbReference type="InterPro" id="IPR036661">
    <property type="entry name" value="Luciferase-like_sf"/>
</dbReference>
<dbReference type="PANTHER" id="PTHR33490">
    <property type="entry name" value="BLR5614 PROTEIN-RELATED"/>
    <property type="match status" value="1"/>
</dbReference>
<dbReference type="Pfam" id="PF01841">
    <property type="entry name" value="Transglut_core"/>
    <property type="match status" value="1"/>
</dbReference>
<dbReference type="SMART" id="SM00460">
    <property type="entry name" value="TGc"/>
    <property type="match status" value="1"/>
</dbReference>
<protein>
    <submittedName>
        <fullName evidence="2">Transglutaminase-like superfamily protein</fullName>
    </submittedName>
</protein>
<organism evidence="2 3">
    <name type="scientific">Mycobacterium kansasii</name>
    <dbReference type="NCBI Taxonomy" id="1768"/>
    <lineage>
        <taxon>Bacteria</taxon>
        <taxon>Bacillati</taxon>
        <taxon>Actinomycetota</taxon>
        <taxon>Actinomycetes</taxon>
        <taxon>Mycobacteriales</taxon>
        <taxon>Mycobacteriaceae</taxon>
        <taxon>Mycobacterium</taxon>
    </lineage>
</organism>
<dbReference type="Gene3D" id="3.20.20.30">
    <property type="entry name" value="Luciferase-like domain"/>
    <property type="match status" value="1"/>
</dbReference>
<dbReference type="InterPro" id="IPR038765">
    <property type="entry name" value="Papain-like_cys_pep_sf"/>
</dbReference>
<proteinExistence type="predicted"/>
<reference evidence="2 3" key="1">
    <citation type="submission" date="2017-02" db="EMBL/GenBank/DDBJ databases">
        <title>Complete genome sequences of Mycobacterium kansasii strains isolated from rhesus macaques.</title>
        <authorList>
            <person name="Panda A."/>
            <person name="Nagaraj S."/>
            <person name="Zhao X."/>
            <person name="Tettelin H."/>
            <person name="Detolla L.J."/>
        </authorList>
    </citation>
    <scope>NUCLEOTIDE SEQUENCE [LARGE SCALE GENOMIC DNA]</scope>
    <source>
        <strain evidence="2 3">11-3813</strain>
    </source>
</reference>
<gene>
    <name evidence="2" type="ORF">BZL30_6549</name>
</gene>
<feature type="domain" description="Transglutaminase-like" evidence="1">
    <location>
        <begin position="185"/>
        <end position="263"/>
    </location>
</feature>
<evidence type="ECO:0000313" key="2">
    <source>
        <dbReference type="EMBL" id="OOK70587.1"/>
    </source>
</evidence>
<dbReference type="SUPFAM" id="SSF51679">
    <property type="entry name" value="Bacterial luciferase-like"/>
    <property type="match status" value="1"/>
</dbReference>
<comment type="caution">
    <text evidence="2">The sequence shown here is derived from an EMBL/GenBank/DDBJ whole genome shotgun (WGS) entry which is preliminary data.</text>
</comment>
<dbReference type="AlphaFoldDB" id="A0A1V3WUI3"/>
<evidence type="ECO:0000259" key="1">
    <source>
        <dbReference type="SMART" id="SM00460"/>
    </source>
</evidence>
<dbReference type="EMBL" id="MVBM01000006">
    <property type="protein sequence ID" value="OOK70587.1"/>
    <property type="molecule type" value="Genomic_DNA"/>
</dbReference>
<dbReference type="InterPro" id="IPR002931">
    <property type="entry name" value="Transglutaminase-like"/>
</dbReference>
<dbReference type="SUPFAM" id="SSF54001">
    <property type="entry name" value="Cysteine proteinases"/>
    <property type="match status" value="1"/>
</dbReference>
<dbReference type="GO" id="GO:0016705">
    <property type="term" value="F:oxidoreductase activity, acting on paired donors, with incorporation or reduction of molecular oxygen"/>
    <property type="evidence" value="ECO:0007669"/>
    <property type="project" value="InterPro"/>
</dbReference>
<dbReference type="PANTHER" id="PTHR33490:SF3">
    <property type="entry name" value="CONSERVED INTEGRAL MEMBRANE PROTEIN"/>
    <property type="match status" value="1"/>
</dbReference>
<dbReference type="Gene3D" id="3.10.620.30">
    <property type="match status" value="1"/>
</dbReference>